<dbReference type="InterPro" id="IPR045851">
    <property type="entry name" value="AMP-bd_C_sf"/>
</dbReference>
<dbReference type="InterPro" id="IPR042099">
    <property type="entry name" value="ANL_N_sf"/>
</dbReference>
<dbReference type="InterPro" id="IPR023213">
    <property type="entry name" value="CAT-like_dom_sf"/>
</dbReference>
<dbReference type="GO" id="GO:0031177">
    <property type="term" value="F:phosphopantetheine binding"/>
    <property type="evidence" value="ECO:0007669"/>
    <property type="project" value="TreeGrafter"/>
</dbReference>
<dbReference type="CDD" id="cd19531">
    <property type="entry name" value="LCL_NRPS-like"/>
    <property type="match status" value="1"/>
</dbReference>
<dbReference type="GO" id="GO:0003824">
    <property type="term" value="F:catalytic activity"/>
    <property type="evidence" value="ECO:0007669"/>
    <property type="project" value="InterPro"/>
</dbReference>
<gene>
    <name evidence="6" type="ORF">B0I32_117116</name>
</gene>
<dbReference type="PROSITE" id="PS00455">
    <property type="entry name" value="AMP_BINDING"/>
    <property type="match status" value="1"/>
</dbReference>
<dbReference type="FunFam" id="3.40.50.12780:FF:000012">
    <property type="entry name" value="Non-ribosomal peptide synthetase"/>
    <property type="match status" value="1"/>
</dbReference>
<dbReference type="Gene3D" id="3.40.50.1820">
    <property type="entry name" value="alpha/beta hydrolase"/>
    <property type="match status" value="1"/>
</dbReference>
<evidence type="ECO:0000256" key="3">
    <source>
        <dbReference type="ARBA" id="ARBA00022553"/>
    </source>
</evidence>
<dbReference type="Gene3D" id="3.40.50.12780">
    <property type="entry name" value="N-terminal domain of ligase-like"/>
    <property type="match status" value="1"/>
</dbReference>
<dbReference type="Gene3D" id="3.30.300.30">
    <property type="match status" value="1"/>
</dbReference>
<dbReference type="Gene3D" id="3.30.559.10">
    <property type="entry name" value="Chloramphenicol acetyltransferase-like domain"/>
    <property type="match status" value="1"/>
</dbReference>
<proteinExistence type="predicted"/>
<dbReference type="InterPro" id="IPR036736">
    <property type="entry name" value="ACP-like_sf"/>
</dbReference>
<dbReference type="Pfam" id="PF00501">
    <property type="entry name" value="AMP-binding"/>
    <property type="match status" value="1"/>
</dbReference>
<dbReference type="Pfam" id="PF13193">
    <property type="entry name" value="AMP-binding_C"/>
    <property type="match status" value="1"/>
</dbReference>
<dbReference type="CDD" id="cd05930">
    <property type="entry name" value="A_NRPS"/>
    <property type="match status" value="1"/>
</dbReference>
<dbReference type="FunFam" id="2.30.38.10:FF:000001">
    <property type="entry name" value="Non-ribosomal peptide synthetase PvdI"/>
    <property type="match status" value="1"/>
</dbReference>
<dbReference type="InterPro" id="IPR020845">
    <property type="entry name" value="AMP-binding_CS"/>
</dbReference>
<evidence type="ECO:0000256" key="1">
    <source>
        <dbReference type="ARBA" id="ARBA00001957"/>
    </source>
</evidence>
<reference evidence="6 7" key="1">
    <citation type="submission" date="2018-03" db="EMBL/GenBank/DDBJ databases">
        <title>Genomic Encyclopedia of Type Strains, Phase III (KMG-III): the genomes of soil and plant-associated and newly described type strains.</title>
        <authorList>
            <person name="Whitman W."/>
        </authorList>
    </citation>
    <scope>NUCLEOTIDE SEQUENCE [LARGE SCALE GENOMIC DNA]</scope>
    <source>
        <strain evidence="6 7">CGMCC 4.7104</strain>
    </source>
</reference>
<dbReference type="PROSITE" id="PS00012">
    <property type="entry name" value="PHOSPHOPANTETHEINE"/>
    <property type="match status" value="1"/>
</dbReference>
<keyword evidence="3" id="KW-0597">Phosphoprotein</keyword>
<dbReference type="NCBIfam" id="TIGR01733">
    <property type="entry name" value="AA-adenyl-dom"/>
    <property type="match status" value="1"/>
</dbReference>
<keyword evidence="2" id="KW-0596">Phosphopantetheine</keyword>
<evidence type="ECO:0000256" key="2">
    <source>
        <dbReference type="ARBA" id="ARBA00022450"/>
    </source>
</evidence>
<dbReference type="InterPro" id="IPR000873">
    <property type="entry name" value="AMP-dep_synth/lig_dom"/>
</dbReference>
<evidence type="ECO:0000313" key="6">
    <source>
        <dbReference type="EMBL" id="PRX60349.1"/>
    </source>
</evidence>
<dbReference type="PROSITE" id="PS50075">
    <property type="entry name" value="CARRIER"/>
    <property type="match status" value="1"/>
</dbReference>
<feature type="domain" description="Carrier" evidence="5">
    <location>
        <begin position="1005"/>
        <end position="1080"/>
    </location>
</feature>
<dbReference type="PANTHER" id="PTHR45527:SF1">
    <property type="entry name" value="FATTY ACID SYNTHASE"/>
    <property type="match status" value="1"/>
</dbReference>
<feature type="region of interest" description="Disordered" evidence="4">
    <location>
        <begin position="30"/>
        <end position="53"/>
    </location>
</feature>
<dbReference type="SUPFAM" id="SSF52777">
    <property type="entry name" value="CoA-dependent acyltransferases"/>
    <property type="match status" value="2"/>
</dbReference>
<dbReference type="GO" id="GO:0008610">
    <property type="term" value="P:lipid biosynthetic process"/>
    <property type="evidence" value="ECO:0007669"/>
    <property type="project" value="UniProtKB-ARBA"/>
</dbReference>
<dbReference type="SUPFAM" id="SSF56801">
    <property type="entry name" value="Acetyl-CoA synthetase-like"/>
    <property type="match status" value="1"/>
</dbReference>
<dbReference type="RefSeq" id="WP_219912153.1">
    <property type="nucleotide sequence ID" value="NZ_PVNG01000017.1"/>
</dbReference>
<dbReference type="EMBL" id="PVNG01000017">
    <property type="protein sequence ID" value="PRX60349.1"/>
    <property type="molecule type" value="Genomic_DNA"/>
</dbReference>
<dbReference type="Proteomes" id="UP000238312">
    <property type="component" value="Unassembled WGS sequence"/>
</dbReference>
<protein>
    <submittedName>
        <fullName evidence="6">Amino acid adenylation domain-containing protein</fullName>
    </submittedName>
</protein>
<dbReference type="InterPro" id="IPR029058">
    <property type="entry name" value="AB_hydrolase_fold"/>
</dbReference>
<keyword evidence="7" id="KW-1185">Reference proteome</keyword>
<dbReference type="InterPro" id="IPR025110">
    <property type="entry name" value="AMP-bd_C"/>
</dbReference>
<dbReference type="Pfam" id="PF00668">
    <property type="entry name" value="Condensation"/>
    <property type="match status" value="1"/>
</dbReference>
<accession>A0A2T0MQB6</accession>
<evidence type="ECO:0000256" key="4">
    <source>
        <dbReference type="SAM" id="MobiDB-lite"/>
    </source>
</evidence>
<comment type="caution">
    <text evidence="6">The sequence shown here is derived from an EMBL/GenBank/DDBJ whole genome shotgun (WGS) entry which is preliminary data.</text>
</comment>
<name>A0A2T0MQB6_9ACTN</name>
<dbReference type="AlphaFoldDB" id="A0A2T0MQB6"/>
<organism evidence="6 7">
    <name type="scientific">Nonomuraea fuscirosea</name>
    <dbReference type="NCBI Taxonomy" id="1291556"/>
    <lineage>
        <taxon>Bacteria</taxon>
        <taxon>Bacillati</taxon>
        <taxon>Actinomycetota</taxon>
        <taxon>Actinomycetes</taxon>
        <taxon>Streptosporangiales</taxon>
        <taxon>Streptosporangiaceae</taxon>
        <taxon>Nonomuraea</taxon>
    </lineage>
</organism>
<dbReference type="GO" id="GO:0044550">
    <property type="term" value="P:secondary metabolite biosynthetic process"/>
    <property type="evidence" value="ECO:0007669"/>
    <property type="project" value="TreeGrafter"/>
</dbReference>
<dbReference type="Pfam" id="PF00550">
    <property type="entry name" value="PP-binding"/>
    <property type="match status" value="1"/>
</dbReference>
<dbReference type="SUPFAM" id="SSF47336">
    <property type="entry name" value="ACP-like"/>
    <property type="match status" value="1"/>
</dbReference>
<dbReference type="InterPro" id="IPR010071">
    <property type="entry name" value="AA_adenyl_dom"/>
</dbReference>
<dbReference type="Gene3D" id="3.30.559.30">
    <property type="entry name" value="Nonribosomal peptide synthetase, condensation domain"/>
    <property type="match status" value="1"/>
</dbReference>
<evidence type="ECO:0000259" key="5">
    <source>
        <dbReference type="PROSITE" id="PS50075"/>
    </source>
</evidence>
<sequence length="1111" mass="119608">MSGETAPLGEELLSMLAALSPERRQLLSMKLTQASRDDRPIPRLPRRPGENALPAAHGQQRLHFLHRLDPDSAAYLVPAALRLRGTVVPDVLRASLDALVARHEVLRTGFRYDAVEGVVQVVRAAQDIETVLICGEAPPDRIDHLVTEFARRPFDLAEPPLLRAALWRVREPGESYVLAVCAHHIVVDGWSLRILVEELAELYRAGVAGRSPNLPELTIQYADHAAWQREQLDGASLAGHLEYWRRELLAAPPVELPATRPRPKTWSFAGDGVAFHLPPDLTVRLRDVGRAEDATLFLVLLTGLAVVLHRWTGQSDLLVGTPVAGRSRPEVERLVGFFVNTLPLRVRLVPEETFSGLLRKVRAGYLEATAHQEVPFELIVRESGADRRGERSPLIQVLLALDTARPAGLDLPGIEAELVDLAPAGAPLDLSVSLAPTADGGLSGWVIYATDLFDRQAAERFSRHLRTLFESVARDVAAAVPALPSMPDAERRWLSERGRASGDPTPDSVLDLFDAQVLTSPDAVAAVCDVSGEAVSYRQLDERAERLAQWLRDRGVGNEDRVGVCLDRGLDLVVALLGVLKSGGTYLPLDPGLPGSRLHWLALDTRPVLTLCSDAYADRIPGETARIPDAVARGGSGARSATPDPRGAAYVVHTSGSTGTPKGVVVPHQALANRIRRMGADLGYSAGDVVLFKTPICFDPSIAAVLTPLTTGGTIVIAAPGRHGDPAYLRAIIERHGVTACDFVPSMLRAVLADQDAASALRSLRVIPCGGEELAPDLAEQALRLLPRAQLYNLYGPTEATIDVSFHRVTAPVQAPPPIGAPIGGNELYVLDATGALAPIGVPGELHIGGMQLARGYLGRPGLTADRFVPHPFRPGQRLYRTGDRVWWRPEGVLAYLGRLDRQVKINGHRVEPAEVEAALRAHPEVVEAAAIPRAGARGEPRLAAYVTPPVDPGSLRAHLAERLPAAWIPSFFTGLDALPHNASGKVDHARLPEPVPAGLGPSVPPVDALEEVLAAVWAEALAVDGVGRDDDFFSLGGHSLLATTIAAQLGDLFRFEPPLRFFVETPTVAGLAALMREQGEQHGIDADRVAELIAQVEAMSDDEVEGELLR</sequence>
<dbReference type="InterPro" id="IPR009081">
    <property type="entry name" value="PP-bd_ACP"/>
</dbReference>
<evidence type="ECO:0000313" key="7">
    <source>
        <dbReference type="Proteomes" id="UP000238312"/>
    </source>
</evidence>
<comment type="cofactor">
    <cofactor evidence="1">
        <name>pantetheine 4'-phosphate</name>
        <dbReference type="ChEBI" id="CHEBI:47942"/>
    </cofactor>
</comment>
<dbReference type="GO" id="GO:0005829">
    <property type="term" value="C:cytosol"/>
    <property type="evidence" value="ECO:0007669"/>
    <property type="project" value="TreeGrafter"/>
</dbReference>
<dbReference type="InterPro" id="IPR006162">
    <property type="entry name" value="Ppantetheine_attach_site"/>
</dbReference>
<dbReference type="GO" id="GO:0043041">
    <property type="term" value="P:amino acid activation for nonribosomal peptide biosynthetic process"/>
    <property type="evidence" value="ECO:0007669"/>
    <property type="project" value="TreeGrafter"/>
</dbReference>
<dbReference type="InterPro" id="IPR001242">
    <property type="entry name" value="Condensation_dom"/>
</dbReference>
<dbReference type="PANTHER" id="PTHR45527">
    <property type="entry name" value="NONRIBOSOMAL PEPTIDE SYNTHETASE"/>
    <property type="match status" value="1"/>
</dbReference>